<dbReference type="CDD" id="cd06223">
    <property type="entry name" value="PRTases_typeI"/>
    <property type="match status" value="1"/>
</dbReference>
<name>A0A371P1S7_9BACL</name>
<keyword evidence="3" id="KW-1185">Reference proteome</keyword>
<proteinExistence type="inferred from homology"/>
<sequence>MSGLGQRITHFKSILQSAGDRSMEWLSPDLSGCTVCGKKVLPQQGSAYAEQGMASYRLLRQSLCVSCFASIPWLDRIACPVCGRGVNCGDCLRRRERHFVCNRSAVGYSPVMREWLAMYKYRGNERLAPMLAEMLVPSFIRLTEEKLIINHRKGQAGIRSREGGGGLQRVRKWVHQLWNPHASISRSWDAITYVPISGERAQERGFNQAQQMALYLSNRFDIPIYDLLIRDRHTEKMSFKTRVERQRDSEALFTGNEVQIRRLERSLSSSNGEECTILLIDDIYTTGSTAEACASALVRYAYRPVQLYTLTWARS</sequence>
<dbReference type="OrthoDB" id="9779910at2"/>
<dbReference type="Gene3D" id="3.40.50.2020">
    <property type="match status" value="1"/>
</dbReference>
<dbReference type="InterPro" id="IPR000836">
    <property type="entry name" value="PRTase_dom"/>
</dbReference>
<dbReference type="InterPro" id="IPR029057">
    <property type="entry name" value="PRTase-like"/>
</dbReference>
<dbReference type="Proteomes" id="UP000261905">
    <property type="component" value="Unassembled WGS sequence"/>
</dbReference>
<dbReference type="PANTHER" id="PTHR47505:SF1">
    <property type="entry name" value="DNA UTILIZATION PROTEIN YHGH"/>
    <property type="match status" value="1"/>
</dbReference>
<dbReference type="EMBL" id="QUBQ01000007">
    <property type="protein sequence ID" value="REK69558.1"/>
    <property type="molecule type" value="Genomic_DNA"/>
</dbReference>
<reference evidence="2 3" key="1">
    <citation type="submission" date="2018-08" db="EMBL/GenBank/DDBJ databases">
        <title>Paenibacillus sp. M4BSY-1, whole genome shotgun sequence.</title>
        <authorList>
            <person name="Tuo L."/>
        </authorList>
    </citation>
    <scope>NUCLEOTIDE SEQUENCE [LARGE SCALE GENOMIC DNA]</scope>
    <source>
        <strain evidence="2 3">M4BSY-1</strain>
    </source>
</reference>
<protein>
    <submittedName>
        <fullName evidence="2">ComF family protein</fullName>
    </submittedName>
</protein>
<evidence type="ECO:0000313" key="2">
    <source>
        <dbReference type="EMBL" id="REK69558.1"/>
    </source>
</evidence>
<dbReference type="RefSeq" id="WP_116049679.1">
    <property type="nucleotide sequence ID" value="NZ_QUBQ01000007.1"/>
</dbReference>
<evidence type="ECO:0000313" key="3">
    <source>
        <dbReference type="Proteomes" id="UP000261905"/>
    </source>
</evidence>
<comment type="caution">
    <text evidence="2">The sequence shown here is derived from an EMBL/GenBank/DDBJ whole genome shotgun (WGS) entry which is preliminary data.</text>
</comment>
<dbReference type="PANTHER" id="PTHR47505">
    <property type="entry name" value="DNA UTILIZATION PROTEIN YHGH"/>
    <property type="match status" value="1"/>
</dbReference>
<dbReference type="AlphaFoldDB" id="A0A371P1S7"/>
<gene>
    <name evidence="2" type="ORF">DX130_23950</name>
</gene>
<evidence type="ECO:0000256" key="1">
    <source>
        <dbReference type="ARBA" id="ARBA00008007"/>
    </source>
</evidence>
<accession>A0A371P1S7</accession>
<comment type="similarity">
    <text evidence="1">Belongs to the ComF/GntX family.</text>
</comment>
<organism evidence="2 3">
    <name type="scientific">Paenibacillus paeoniae</name>
    <dbReference type="NCBI Taxonomy" id="2292705"/>
    <lineage>
        <taxon>Bacteria</taxon>
        <taxon>Bacillati</taxon>
        <taxon>Bacillota</taxon>
        <taxon>Bacilli</taxon>
        <taxon>Bacillales</taxon>
        <taxon>Paenibacillaceae</taxon>
        <taxon>Paenibacillus</taxon>
    </lineage>
</organism>
<dbReference type="InterPro" id="IPR051910">
    <property type="entry name" value="ComF/GntX_DNA_util-trans"/>
</dbReference>
<dbReference type="SUPFAM" id="SSF53271">
    <property type="entry name" value="PRTase-like"/>
    <property type="match status" value="1"/>
</dbReference>